<dbReference type="WBParaSite" id="BXY_1091800.1">
    <property type="protein sequence ID" value="BXY_1091800.1"/>
    <property type="gene ID" value="BXY_1091800"/>
</dbReference>
<feature type="compositionally biased region" description="Polar residues" evidence="1">
    <location>
        <begin position="51"/>
        <end position="68"/>
    </location>
</feature>
<dbReference type="Proteomes" id="UP000095284">
    <property type="component" value="Unplaced"/>
</dbReference>
<protein>
    <submittedName>
        <fullName evidence="3">Uncharacterized protein</fullName>
    </submittedName>
</protein>
<sequence>MCTNGKCRIEKLVEEAFSNLDAQIESIRKSGRKGHASIHIQYDCKHKENSSKSTATSLNSNTTCSLDNVKTRNNKKSESRKSRSSRTSSRSSKCSVSSHKSDSSFASTSTNLSWSKLKDRRKLLDGFLEKSNSTQNRNSRN</sequence>
<name>A0A1I7SD14_BURXY</name>
<feature type="compositionally biased region" description="Low complexity" evidence="1">
    <location>
        <begin position="85"/>
        <end position="111"/>
    </location>
</feature>
<organism evidence="2 3">
    <name type="scientific">Bursaphelenchus xylophilus</name>
    <name type="common">Pinewood nematode worm</name>
    <name type="synonym">Aphelenchoides xylophilus</name>
    <dbReference type="NCBI Taxonomy" id="6326"/>
    <lineage>
        <taxon>Eukaryota</taxon>
        <taxon>Metazoa</taxon>
        <taxon>Ecdysozoa</taxon>
        <taxon>Nematoda</taxon>
        <taxon>Chromadorea</taxon>
        <taxon>Rhabditida</taxon>
        <taxon>Tylenchina</taxon>
        <taxon>Tylenchomorpha</taxon>
        <taxon>Aphelenchoidea</taxon>
        <taxon>Aphelenchoididae</taxon>
        <taxon>Bursaphelenchus</taxon>
    </lineage>
</organism>
<reference evidence="3" key="1">
    <citation type="submission" date="2016-11" db="UniProtKB">
        <authorList>
            <consortium name="WormBaseParasite"/>
        </authorList>
    </citation>
    <scope>IDENTIFICATION</scope>
</reference>
<proteinExistence type="predicted"/>
<dbReference type="AlphaFoldDB" id="A0A1I7SD14"/>
<feature type="region of interest" description="Disordered" evidence="1">
    <location>
        <begin position="45"/>
        <end position="111"/>
    </location>
</feature>
<evidence type="ECO:0000313" key="3">
    <source>
        <dbReference type="WBParaSite" id="BXY_1091800.1"/>
    </source>
</evidence>
<accession>A0A1I7SD14</accession>
<evidence type="ECO:0000313" key="2">
    <source>
        <dbReference type="Proteomes" id="UP000095284"/>
    </source>
</evidence>
<evidence type="ECO:0000256" key="1">
    <source>
        <dbReference type="SAM" id="MobiDB-lite"/>
    </source>
</evidence>